<reference evidence="1" key="1">
    <citation type="submission" date="2018-02" db="EMBL/GenBank/DDBJ databases">
        <title>Rhizophora mucronata_Transcriptome.</title>
        <authorList>
            <person name="Meera S.P."/>
            <person name="Sreeshan A."/>
            <person name="Augustine A."/>
        </authorList>
    </citation>
    <scope>NUCLEOTIDE SEQUENCE</scope>
    <source>
        <tissue evidence="1">Leaf</tissue>
    </source>
</reference>
<accession>A0A2P2QIN3</accession>
<dbReference type="AlphaFoldDB" id="A0A2P2QIN3"/>
<proteinExistence type="predicted"/>
<organism evidence="1">
    <name type="scientific">Rhizophora mucronata</name>
    <name type="common">Asiatic mangrove</name>
    <dbReference type="NCBI Taxonomy" id="61149"/>
    <lineage>
        <taxon>Eukaryota</taxon>
        <taxon>Viridiplantae</taxon>
        <taxon>Streptophyta</taxon>
        <taxon>Embryophyta</taxon>
        <taxon>Tracheophyta</taxon>
        <taxon>Spermatophyta</taxon>
        <taxon>Magnoliopsida</taxon>
        <taxon>eudicotyledons</taxon>
        <taxon>Gunneridae</taxon>
        <taxon>Pentapetalae</taxon>
        <taxon>rosids</taxon>
        <taxon>fabids</taxon>
        <taxon>Malpighiales</taxon>
        <taxon>Rhizophoraceae</taxon>
        <taxon>Rhizophora</taxon>
    </lineage>
</organism>
<name>A0A2P2QIN3_RHIMU</name>
<evidence type="ECO:0000313" key="1">
    <source>
        <dbReference type="EMBL" id="MBX66841.1"/>
    </source>
</evidence>
<sequence>MDHSETMYVVMSTNAESETVYTTSKQTGKDHN</sequence>
<protein>
    <submittedName>
        <fullName evidence="1">Uncharacterized protein</fullName>
    </submittedName>
</protein>
<dbReference type="EMBL" id="GGEC01086357">
    <property type="protein sequence ID" value="MBX66841.1"/>
    <property type="molecule type" value="Transcribed_RNA"/>
</dbReference>